<evidence type="ECO:0000256" key="1">
    <source>
        <dbReference type="SAM" id="SignalP"/>
    </source>
</evidence>
<accession>A0ABW6AQW4</accession>
<evidence type="ECO:0000313" key="3">
    <source>
        <dbReference type="Proteomes" id="UP001597512"/>
    </source>
</evidence>
<keyword evidence="3" id="KW-1185">Reference proteome</keyword>
<sequence>MKKSITFFVAGLLITGLFAFSTTTYQRSFDQTDKGLVRVEKKSGKYVFLECEPVGDYEIAFNFVTRVSNVSQPGDFTFAAIEKAIKIGERKKKEFDGIIIKTGAREDIAIKFK</sequence>
<dbReference type="RefSeq" id="WP_381508053.1">
    <property type="nucleotide sequence ID" value="NZ_JBHUOM010000043.1"/>
</dbReference>
<gene>
    <name evidence="2" type="ORF">ACFS25_28340</name>
</gene>
<dbReference type="Proteomes" id="UP001597512">
    <property type="component" value="Unassembled WGS sequence"/>
</dbReference>
<name>A0ABW6AQW4_9BACT</name>
<proteinExistence type="predicted"/>
<protein>
    <recommendedName>
        <fullName evidence="4">DUF4907 domain-containing protein</fullName>
    </recommendedName>
</protein>
<feature type="chain" id="PRO_5046873867" description="DUF4907 domain-containing protein" evidence="1">
    <location>
        <begin position="20"/>
        <end position="113"/>
    </location>
</feature>
<evidence type="ECO:0000313" key="2">
    <source>
        <dbReference type="EMBL" id="MFD2937711.1"/>
    </source>
</evidence>
<keyword evidence="1" id="KW-0732">Signal</keyword>
<feature type="signal peptide" evidence="1">
    <location>
        <begin position="1"/>
        <end position="19"/>
    </location>
</feature>
<dbReference type="EMBL" id="JBHUOM010000043">
    <property type="protein sequence ID" value="MFD2937711.1"/>
    <property type="molecule type" value="Genomic_DNA"/>
</dbReference>
<reference evidence="3" key="1">
    <citation type="journal article" date="2019" name="Int. J. Syst. Evol. Microbiol.">
        <title>The Global Catalogue of Microorganisms (GCM) 10K type strain sequencing project: providing services to taxonomists for standard genome sequencing and annotation.</title>
        <authorList>
            <consortium name="The Broad Institute Genomics Platform"/>
            <consortium name="The Broad Institute Genome Sequencing Center for Infectious Disease"/>
            <person name="Wu L."/>
            <person name="Ma J."/>
        </authorList>
    </citation>
    <scope>NUCLEOTIDE SEQUENCE [LARGE SCALE GENOMIC DNA]</scope>
    <source>
        <strain evidence="3">KCTC 52490</strain>
    </source>
</reference>
<evidence type="ECO:0008006" key="4">
    <source>
        <dbReference type="Google" id="ProtNLM"/>
    </source>
</evidence>
<comment type="caution">
    <text evidence="2">The sequence shown here is derived from an EMBL/GenBank/DDBJ whole genome shotgun (WGS) entry which is preliminary data.</text>
</comment>
<organism evidence="2 3">
    <name type="scientific">Spirosoma flavum</name>
    <dbReference type="NCBI Taxonomy" id="2048557"/>
    <lineage>
        <taxon>Bacteria</taxon>
        <taxon>Pseudomonadati</taxon>
        <taxon>Bacteroidota</taxon>
        <taxon>Cytophagia</taxon>
        <taxon>Cytophagales</taxon>
        <taxon>Cytophagaceae</taxon>
        <taxon>Spirosoma</taxon>
    </lineage>
</organism>